<organism evidence="2 3">
    <name type="scientific">Panaeolus cyanescens</name>
    <dbReference type="NCBI Taxonomy" id="181874"/>
    <lineage>
        <taxon>Eukaryota</taxon>
        <taxon>Fungi</taxon>
        <taxon>Dikarya</taxon>
        <taxon>Basidiomycota</taxon>
        <taxon>Agaricomycotina</taxon>
        <taxon>Agaricomycetes</taxon>
        <taxon>Agaricomycetidae</taxon>
        <taxon>Agaricales</taxon>
        <taxon>Agaricineae</taxon>
        <taxon>Galeropsidaceae</taxon>
        <taxon>Panaeolus</taxon>
    </lineage>
</organism>
<evidence type="ECO:0000313" key="3">
    <source>
        <dbReference type="Proteomes" id="UP000284842"/>
    </source>
</evidence>
<dbReference type="AlphaFoldDB" id="A0A409YAW7"/>
<dbReference type="EMBL" id="NHTK01001331">
    <property type="protein sequence ID" value="PPR00141.1"/>
    <property type="molecule type" value="Genomic_DNA"/>
</dbReference>
<evidence type="ECO:0008006" key="4">
    <source>
        <dbReference type="Google" id="ProtNLM"/>
    </source>
</evidence>
<evidence type="ECO:0000256" key="1">
    <source>
        <dbReference type="SAM" id="MobiDB-lite"/>
    </source>
</evidence>
<sequence length="612" mass="68589">MNVLELPADIWFYLLLSTPTKLKPVDIIALSQTCNALYRILSGKGFWWCLLKIVCAKNGIFLPSFNKDEMTARDIKRAVLAPGRMASILKRLQHQTEECIQASPVKRSMLVPVSAHVLPYTPNQNIVAMILLPGGRFLCAKTKDEVLIIDVKSKDPPLPQMRHKSKGDPRFANWTFLLAPSLDGSKFRITSIDQFSASGIDANIVILEFDPQAQRLVQIASRSVSQHRRMTQTTLHGDTLSGNMYAFFDPNSKIVYAWDFIRNVYVSWGVQQDLPSGAIFKKLMIDYPRKLVMLMTDLNVLIWELDPLLFVPGSGQMVNFRPQWSLPFSIRNSSSPFSITARMRSWSTYVSLNICYYTHCPIPGFDVLTYDDLARVGILYTYDFAFPDQEPHSAVAGMSGHANIDDSRPRVVLAQAHHIHDYPARDTGIKHSRLCDGNQVVVWEDYRAGLYVLCKPSSMDNDYQAAIHPPGIDLSPIPDSTTGETFPHVNKDQVGIEMVRYTSVNPNVEYPVWKSHETANTRAEPIFGASTLDPASGLMCSTSLDGRSIILHDYLGDFGMDSCQPASLADADKNPKREAANGRKRRALRETAHNMKNTLHAARDLLIGQSKT</sequence>
<accession>A0A409YAW7</accession>
<protein>
    <recommendedName>
        <fullName evidence="4">F-box domain-containing protein</fullName>
    </recommendedName>
</protein>
<feature type="region of interest" description="Disordered" evidence="1">
    <location>
        <begin position="567"/>
        <end position="593"/>
    </location>
</feature>
<dbReference type="InParanoid" id="A0A409YAW7"/>
<gene>
    <name evidence="2" type="ORF">CVT24_008943</name>
</gene>
<dbReference type="OrthoDB" id="2688364at2759"/>
<keyword evidence="3" id="KW-1185">Reference proteome</keyword>
<feature type="compositionally biased region" description="Basic and acidic residues" evidence="1">
    <location>
        <begin position="570"/>
        <end position="581"/>
    </location>
</feature>
<comment type="caution">
    <text evidence="2">The sequence shown here is derived from an EMBL/GenBank/DDBJ whole genome shotgun (WGS) entry which is preliminary data.</text>
</comment>
<name>A0A409YAW7_9AGAR</name>
<proteinExistence type="predicted"/>
<evidence type="ECO:0000313" key="2">
    <source>
        <dbReference type="EMBL" id="PPR00141.1"/>
    </source>
</evidence>
<reference evidence="2 3" key="1">
    <citation type="journal article" date="2018" name="Evol. Lett.">
        <title>Horizontal gene cluster transfer increased hallucinogenic mushroom diversity.</title>
        <authorList>
            <person name="Reynolds H.T."/>
            <person name="Vijayakumar V."/>
            <person name="Gluck-Thaler E."/>
            <person name="Korotkin H.B."/>
            <person name="Matheny P.B."/>
            <person name="Slot J.C."/>
        </authorList>
    </citation>
    <scope>NUCLEOTIDE SEQUENCE [LARGE SCALE GENOMIC DNA]</scope>
    <source>
        <strain evidence="2 3">2629</strain>
    </source>
</reference>
<dbReference type="Proteomes" id="UP000284842">
    <property type="component" value="Unassembled WGS sequence"/>
</dbReference>